<comment type="caution">
    <text evidence="1">The sequence shown here is derived from an EMBL/GenBank/DDBJ whole genome shotgun (WGS) entry which is preliminary data.</text>
</comment>
<dbReference type="Proteomes" id="UP000436027">
    <property type="component" value="Unassembled WGS sequence"/>
</dbReference>
<organism evidence="1 2">
    <name type="scientific">Microbacterium maritypicum</name>
    <name type="common">Microbacterium liquefaciens</name>
    <dbReference type="NCBI Taxonomy" id="33918"/>
    <lineage>
        <taxon>Bacteria</taxon>
        <taxon>Bacillati</taxon>
        <taxon>Actinomycetota</taxon>
        <taxon>Actinomycetes</taxon>
        <taxon>Micrococcales</taxon>
        <taxon>Microbacteriaceae</taxon>
        <taxon>Microbacterium</taxon>
    </lineage>
</organism>
<evidence type="ECO:0000313" key="1">
    <source>
        <dbReference type="EMBL" id="KAB1886067.1"/>
    </source>
</evidence>
<dbReference type="RefSeq" id="WP_151485679.1">
    <property type="nucleotide sequence ID" value="NZ_BAAAIN010000002.1"/>
</dbReference>
<sequence length="233" mass="25394">MCTVVIDVENAGSARLLAVRDEDPLRAWDSLGAWWPEEHPGVIGIRDRRAGGAWLAVNPAERRLAVLLNRADVEGLPETHVVSRGALALESVSARSPVAPLSMHGFNLLEVRPEGARVLSWDGVDLRETPIDPGTHMIAHDDLDDVTTPRIEAWLPEFRALGPTADSADWTAEWTALLASSTALAPEDDRAIIRDNRPHGYPTQSLLYCVATVTGDGVEVRDVTLPTPAHWTE</sequence>
<name>A0AAD3X2H6_MICMQ</name>
<dbReference type="EMBL" id="WAAQ01000001">
    <property type="protein sequence ID" value="KAB1886067.1"/>
    <property type="molecule type" value="Genomic_DNA"/>
</dbReference>
<proteinExistence type="predicted"/>
<protein>
    <submittedName>
        <fullName evidence="1">NRDE family protein</fullName>
    </submittedName>
</protein>
<evidence type="ECO:0000313" key="2">
    <source>
        <dbReference type="Proteomes" id="UP000436027"/>
    </source>
</evidence>
<gene>
    <name evidence="1" type="ORF">F6W70_00980</name>
</gene>
<accession>A0AAD3X2H6</accession>
<dbReference type="AlphaFoldDB" id="A0AAD3X2H6"/>
<reference evidence="1 2" key="1">
    <citation type="submission" date="2019-09" db="EMBL/GenBank/DDBJ databases">
        <title>Whole genome sequencing of Microbacterium maritypicum.</title>
        <authorList>
            <person name="Lenchi N."/>
        </authorList>
    </citation>
    <scope>NUCLEOTIDE SEQUENCE [LARGE SCALE GENOMIC DNA]</scope>
    <source>
        <strain evidence="1 2">DSM 12512</strain>
    </source>
</reference>
<dbReference type="Pfam" id="PF05742">
    <property type="entry name" value="TANGO2"/>
    <property type="match status" value="1"/>
</dbReference>
<dbReference type="InterPro" id="IPR008551">
    <property type="entry name" value="TANGO2"/>
</dbReference>